<keyword evidence="2" id="KW-0813">Transport</keyword>
<evidence type="ECO:0000256" key="4">
    <source>
        <dbReference type="ARBA" id="ARBA00022989"/>
    </source>
</evidence>
<keyword evidence="4 9" id="KW-1133">Transmembrane helix</keyword>
<dbReference type="AlphaFoldDB" id="A0A420I2W9"/>
<dbReference type="InterPro" id="IPR001807">
    <property type="entry name" value="ClC"/>
</dbReference>
<dbReference type="Proteomes" id="UP000286134">
    <property type="component" value="Unassembled WGS sequence"/>
</dbReference>
<dbReference type="GO" id="GO:0005794">
    <property type="term" value="C:Golgi apparatus"/>
    <property type="evidence" value="ECO:0007669"/>
    <property type="project" value="TreeGrafter"/>
</dbReference>
<dbReference type="STRING" id="212602.A0A420I2W9"/>
<protein>
    <submittedName>
        <fullName evidence="10">H exchange transporter 5</fullName>
    </submittedName>
</protein>
<evidence type="ECO:0000256" key="9">
    <source>
        <dbReference type="SAM" id="Phobius"/>
    </source>
</evidence>
<evidence type="ECO:0000256" key="1">
    <source>
        <dbReference type="ARBA" id="ARBA00004141"/>
    </source>
</evidence>
<dbReference type="EMBL" id="MCFK01002201">
    <property type="protein sequence ID" value="RKF63986.1"/>
    <property type="molecule type" value="Genomic_DNA"/>
</dbReference>
<comment type="subcellular location">
    <subcellularLocation>
        <location evidence="1">Membrane</location>
        <topology evidence="1">Multi-pass membrane protein</topology>
    </subcellularLocation>
</comment>
<feature type="transmembrane region" description="Helical" evidence="9">
    <location>
        <begin position="393"/>
        <end position="417"/>
    </location>
</feature>
<feature type="transmembrane region" description="Helical" evidence="9">
    <location>
        <begin position="508"/>
        <end position="526"/>
    </location>
</feature>
<dbReference type="CDD" id="cd03684">
    <property type="entry name" value="ClC_3_like"/>
    <property type="match status" value="1"/>
</dbReference>
<feature type="transmembrane region" description="Helical" evidence="9">
    <location>
        <begin position="429"/>
        <end position="446"/>
    </location>
</feature>
<feature type="transmembrane region" description="Helical" evidence="9">
    <location>
        <begin position="467"/>
        <end position="488"/>
    </location>
</feature>
<evidence type="ECO:0000256" key="2">
    <source>
        <dbReference type="ARBA" id="ARBA00022448"/>
    </source>
</evidence>
<feature type="transmembrane region" description="Helical" evidence="9">
    <location>
        <begin position="564"/>
        <end position="584"/>
    </location>
</feature>
<keyword evidence="11" id="KW-1185">Reference proteome</keyword>
<gene>
    <name evidence="10" type="ORF">OnM2_022048</name>
</gene>
<keyword evidence="5" id="KW-0406">Ion transport</keyword>
<evidence type="ECO:0000256" key="8">
    <source>
        <dbReference type="SAM" id="MobiDB-lite"/>
    </source>
</evidence>
<reference evidence="10 11" key="1">
    <citation type="journal article" date="2018" name="BMC Genomics">
        <title>Comparative genome analyses reveal sequence features reflecting distinct modes of host-adaptation between dicot and monocot powdery mildew.</title>
        <authorList>
            <person name="Wu Y."/>
            <person name="Ma X."/>
            <person name="Pan Z."/>
            <person name="Kale S.D."/>
            <person name="Song Y."/>
            <person name="King H."/>
            <person name="Zhang Q."/>
            <person name="Presley C."/>
            <person name="Deng X."/>
            <person name="Wei C.I."/>
            <person name="Xiao S."/>
        </authorList>
    </citation>
    <scope>NUCLEOTIDE SEQUENCE [LARGE SCALE GENOMIC DNA]</scope>
    <source>
        <strain evidence="10">UMSG2</strain>
    </source>
</reference>
<evidence type="ECO:0000313" key="11">
    <source>
        <dbReference type="Proteomes" id="UP000286134"/>
    </source>
</evidence>
<accession>A0A420I2W9</accession>
<evidence type="ECO:0000256" key="3">
    <source>
        <dbReference type="ARBA" id="ARBA00022692"/>
    </source>
</evidence>
<dbReference type="Gene3D" id="1.10.3080.10">
    <property type="entry name" value="Clc chloride channel"/>
    <property type="match status" value="1"/>
</dbReference>
<dbReference type="OrthoDB" id="44789at2759"/>
<feature type="compositionally biased region" description="Polar residues" evidence="8">
    <location>
        <begin position="1"/>
        <end position="11"/>
    </location>
</feature>
<dbReference type="InterPro" id="IPR014743">
    <property type="entry name" value="Cl-channel_core"/>
</dbReference>
<keyword evidence="7" id="KW-0868">Chloride</keyword>
<keyword evidence="6 9" id="KW-0472">Membrane</keyword>
<dbReference type="GO" id="GO:0005886">
    <property type="term" value="C:plasma membrane"/>
    <property type="evidence" value="ECO:0007669"/>
    <property type="project" value="TreeGrafter"/>
</dbReference>
<dbReference type="PRINTS" id="PR00762">
    <property type="entry name" value="CLCHANNEL"/>
</dbReference>
<dbReference type="GO" id="GO:0005247">
    <property type="term" value="F:voltage-gated chloride channel activity"/>
    <property type="evidence" value="ECO:0007669"/>
    <property type="project" value="TreeGrafter"/>
</dbReference>
<proteinExistence type="predicted"/>
<evidence type="ECO:0000256" key="7">
    <source>
        <dbReference type="ARBA" id="ARBA00023214"/>
    </source>
</evidence>
<dbReference type="PANTHER" id="PTHR45711">
    <property type="entry name" value="CHLORIDE CHANNEL PROTEIN"/>
    <property type="match status" value="1"/>
</dbReference>
<keyword evidence="3 9" id="KW-0812">Transmembrane</keyword>
<dbReference type="SUPFAM" id="SSF54631">
    <property type="entry name" value="CBS-domain pair"/>
    <property type="match status" value="1"/>
</dbReference>
<comment type="caution">
    <text evidence="10">The sequence shown here is derived from an EMBL/GenBank/DDBJ whole genome shotgun (WGS) entry which is preliminary data.</text>
</comment>
<feature type="transmembrane region" description="Helical" evidence="9">
    <location>
        <begin position="167"/>
        <end position="192"/>
    </location>
</feature>
<organism evidence="10 11">
    <name type="scientific">Erysiphe neolycopersici</name>
    <dbReference type="NCBI Taxonomy" id="212602"/>
    <lineage>
        <taxon>Eukaryota</taxon>
        <taxon>Fungi</taxon>
        <taxon>Dikarya</taxon>
        <taxon>Ascomycota</taxon>
        <taxon>Pezizomycotina</taxon>
        <taxon>Leotiomycetes</taxon>
        <taxon>Erysiphales</taxon>
        <taxon>Erysiphaceae</taxon>
        <taxon>Erysiphe</taxon>
    </lineage>
</organism>
<dbReference type="InterPro" id="IPR046342">
    <property type="entry name" value="CBS_dom_sf"/>
</dbReference>
<evidence type="ECO:0000256" key="5">
    <source>
        <dbReference type="ARBA" id="ARBA00023065"/>
    </source>
</evidence>
<feature type="transmembrane region" description="Helical" evidence="9">
    <location>
        <begin position="331"/>
        <end position="353"/>
    </location>
</feature>
<dbReference type="PANTHER" id="PTHR45711:SF3">
    <property type="entry name" value="CLC CHANNEL"/>
    <property type="match status" value="1"/>
</dbReference>
<dbReference type="Pfam" id="PF00654">
    <property type="entry name" value="Voltage_CLC"/>
    <property type="match status" value="1"/>
</dbReference>
<feature type="transmembrane region" description="Helical" evidence="9">
    <location>
        <begin position="590"/>
        <end position="614"/>
    </location>
</feature>
<evidence type="ECO:0000313" key="10">
    <source>
        <dbReference type="EMBL" id="RKF63986.1"/>
    </source>
</evidence>
<sequence>MTSGIGSSTEANRFPDESAFEIASDSEISENSTPLARPRLKNQVSRIVSFNKGDERVPLLGPKLRRSQTSQSRLPSDITSSFYLLSPRSGSFRNSIHNNQSGEINANYASAICEEGAIKKQHELADAYERSWYDQFTSTDWVRDSIVDAHRIRELRRRKDIRGRLKFFFDGYEGYILSAVVGFFTATVAYLIDVSEARVFDWKEGFCRNGFFVTHKQCCPQHSLCNDWNSWSNLLHLPYLSEEILNFLVYVCLVTTYSILACLLTLSTKITVAFSDKKAIIDRNLDTSSENETPMEMCFQKHKANESDIPTSFYPVSGSGVAEVRVILSGFVLHGFLGVRTLAIKSLALILSISSGLSVGKEGPFVHIATCIGNISCRLFSKYGENDGKLREVLSASAAAGVAVAFGAPISGILFSLEEVAFYFTAKTLFRTFFCSIIAALTLKFLDPFGTNKIVMFEIRYNGDWQFFELIAFILVGILGGGSGALFIKASRAWAYKFRPLTKTWPLLEVFIVALLTGAISFWNPLTKLSAVQLLYNIASPCGPDGPHELGLCPLNEDIIIHAIYKLSTAFLVKGLLVVVTFGIKVPAGIYVPALVVGGIGGRIIGHLMQLFVLRFSTLPFLENCAADTSGLSCITPGVYALVSAGSTMCGVTRLSITLAVILFEITGSLNYVLPCSLAILVAKWTADAIEPHSIYDLLTEMNSYPLLSNKEKPIFMSELADIVPQTQREKVVDISNSPLVPASNLLSKLVLLQKDGEFDGALPIIRNRMLVGLLPAPDLEFALDNIKDKSNTLCLMSKISFNNEVEMDRDLNYADFNLIIDPAPLSLDIQSSMDLVYQCFLKLGLRYLCVLQEGRFIGLIHKKAFVDYTRQVSRKEGSQ</sequence>
<feature type="transmembrane region" description="Helical" evidence="9">
    <location>
        <begin position="244"/>
        <end position="266"/>
    </location>
</feature>
<evidence type="ECO:0000256" key="6">
    <source>
        <dbReference type="ARBA" id="ARBA00023136"/>
    </source>
</evidence>
<dbReference type="SUPFAM" id="SSF81340">
    <property type="entry name" value="Clc chloride channel"/>
    <property type="match status" value="1"/>
</dbReference>
<feature type="region of interest" description="Disordered" evidence="8">
    <location>
        <begin position="1"/>
        <end position="37"/>
    </location>
</feature>
<name>A0A420I2W9_9PEZI</name>
<dbReference type="GO" id="GO:0005769">
    <property type="term" value="C:early endosome"/>
    <property type="evidence" value="ECO:0007669"/>
    <property type="project" value="TreeGrafter"/>
</dbReference>
<dbReference type="FunFam" id="1.10.3080.10:FF:000013">
    <property type="entry name" value="Voltage-gated chloride channel (ClcA)"/>
    <property type="match status" value="1"/>
</dbReference>